<dbReference type="InterPro" id="IPR023365">
    <property type="entry name" value="Sortase_dom-sf"/>
</dbReference>
<keyword evidence="1" id="KW-0378">Hydrolase</keyword>
<comment type="caution">
    <text evidence="2">The sequence shown here is derived from an EMBL/GenBank/DDBJ whole genome shotgun (WGS) entry which is preliminary data.</text>
</comment>
<accession>A0A7W3QMD4</accession>
<dbReference type="Proteomes" id="UP000572680">
    <property type="component" value="Unassembled WGS sequence"/>
</dbReference>
<gene>
    <name evidence="2" type="ORF">HNR61_004100</name>
</gene>
<reference evidence="2 3" key="1">
    <citation type="submission" date="2020-08" db="EMBL/GenBank/DDBJ databases">
        <title>Genomic Encyclopedia of Type Strains, Phase IV (KMG-IV): sequencing the most valuable type-strain genomes for metagenomic binning, comparative biology and taxonomic classification.</title>
        <authorList>
            <person name="Goeker M."/>
        </authorList>
    </citation>
    <scope>NUCLEOTIDE SEQUENCE [LARGE SCALE GENOMIC DNA]</scope>
    <source>
        <strain evidence="2 3">DSM 44197</strain>
    </source>
</reference>
<organism evidence="2 3">
    <name type="scientific">Actinomadura namibiensis</name>
    <dbReference type="NCBI Taxonomy" id="182080"/>
    <lineage>
        <taxon>Bacteria</taxon>
        <taxon>Bacillati</taxon>
        <taxon>Actinomycetota</taxon>
        <taxon>Actinomycetes</taxon>
        <taxon>Streptosporangiales</taxon>
        <taxon>Thermomonosporaceae</taxon>
        <taxon>Actinomadura</taxon>
    </lineage>
</organism>
<dbReference type="Pfam" id="PF04203">
    <property type="entry name" value="Sortase"/>
    <property type="match status" value="1"/>
</dbReference>
<dbReference type="NCBIfam" id="NF033748">
    <property type="entry name" value="class_F_sortase"/>
    <property type="match status" value="1"/>
</dbReference>
<name>A0A7W3QMD4_ACTNM</name>
<evidence type="ECO:0000256" key="1">
    <source>
        <dbReference type="ARBA" id="ARBA00022801"/>
    </source>
</evidence>
<proteinExistence type="predicted"/>
<dbReference type="GO" id="GO:0016787">
    <property type="term" value="F:hydrolase activity"/>
    <property type="evidence" value="ECO:0007669"/>
    <property type="project" value="UniProtKB-KW"/>
</dbReference>
<dbReference type="RefSeq" id="WP_182844751.1">
    <property type="nucleotide sequence ID" value="NZ_BAAALP010000051.1"/>
</dbReference>
<keyword evidence="3" id="KW-1185">Reference proteome</keyword>
<dbReference type="EMBL" id="JACJIA010000005">
    <property type="protein sequence ID" value="MBA8952454.1"/>
    <property type="molecule type" value="Genomic_DNA"/>
</dbReference>
<dbReference type="CDD" id="cd05829">
    <property type="entry name" value="Sortase_F"/>
    <property type="match status" value="1"/>
</dbReference>
<evidence type="ECO:0000313" key="3">
    <source>
        <dbReference type="Proteomes" id="UP000572680"/>
    </source>
</evidence>
<protein>
    <submittedName>
        <fullName evidence="2">Sortase (Surface protein transpeptidase)</fullName>
    </submittedName>
</protein>
<evidence type="ECO:0000313" key="2">
    <source>
        <dbReference type="EMBL" id="MBA8952454.1"/>
    </source>
</evidence>
<dbReference type="SUPFAM" id="SSF63817">
    <property type="entry name" value="Sortase"/>
    <property type="match status" value="1"/>
</dbReference>
<dbReference type="InterPro" id="IPR042001">
    <property type="entry name" value="Sortase_F"/>
</dbReference>
<dbReference type="InterPro" id="IPR005754">
    <property type="entry name" value="Sortase"/>
</dbReference>
<dbReference type="Gene3D" id="2.40.260.10">
    <property type="entry name" value="Sortase"/>
    <property type="match status" value="1"/>
</dbReference>
<dbReference type="AlphaFoldDB" id="A0A7W3QMD4"/>
<sequence>MGAPNPGYLVAAGLALLGALAMGHGMRDGPAPRYRDQGGPKALWNLPDGPDLPASPPARLRIPDLGVDAEVMRVGQNDDRTVQVPPFARSDDVGWYEHGPAPGARGSSVMLGHYDDLDGQAVFFRLHRLKPGATVRVVRKDRRTAVFTVDAVERVPKWEFPRNRVYGDVRYAGLRLVTCGGAYDKRDHSYRDNVIVYAHLVGEG</sequence>